<evidence type="ECO:0000313" key="2">
    <source>
        <dbReference type="Proteomes" id="UP000095283"/>
    </source>
</evidence>
<dbReference type="InterPro" id="IPR012338">
    <property type="entry name" value="Beta-lactam/transpept-like"/>
</dbReference>
<accession>A0A1I7XIY2</accession>
<dbReference type="AlphaFoldDB" id="A0A1I7XIY2"/>
<dbReference type="PANTHER" id="PTHR46825:SF13">
    <property type="entry name" value="BETA-LACTAMASE-RELATED DOMAIN-CONTAINING PROTEIN"/>
    <property type="match status" value="1"/>
</dbReference>
<reference evidence="3" key="1">
    <citation type="submission" date="2016-11" db="UniProtKB">
        <authorList>
            <consortium name="WormBaseParasite"/>
        </authorList>
    </citation>
    <scope>IDENTIFICATION</scope>
</reference>
<dbReference type="SUPFAM" id="SSF56601">
    <property type="entry name" value="beta-lactamase/transpeptidase-like"/>
    <property type="match status" value="1"/>
</dbReference>
<dbReference type="Pfam" id="PF00144">
    <property type="entry name" value="Beta-lactamase"/>
    <property type="match status" value="1"/>
</dbReference>
<dbReference type="WBParaSite" id="Hba_17707">
    <property type="protein sequence ID" value="Hba_17707"/>
    <property type="gene ID" value="Hba_17707"/>
</dbReference>
<dbReference type="PANTHER" id="PTHR46825">
    <property type="entry name" value="D-ALANYL-D-ALANINE-CARBOXYPEPTIDASE/ENDOPEPTIDASE AMPH"/>
    <property type="match status" value="1"/>
</dbReference>
<feature type="domain" description="Beta-lactamase-related" evidence="1">
    <location>
        <begin position="147"/>
        <end position="406"/>
    </location>
</feature>
<dbReference type="Gene3D" id="3.40.710.10">
    <property type="entry name" value="DD-peptidase/beta-lactamase superfamily"/>
    <property type="match status" value="2"/>
</dbReference>
<dbReference type="Proteomes" id="UP000095283">
    <property type="component" value="Unplaced"/>
</dbReference>
<name>A0A1I7XIY2_HETBA</name>
<dbReference type="InterPro" id="IPR001466">
    <property type="entry name" value="Beta-lactam-related"/>
</dbReference>
<protein>
    <submittedName>
        <fullName evidence="3">Beta-lactamase domain-containing protein</fullName>
    </submittedName>
</protein>
<proteinExistence type="predicted"/>
<keyword evidence="2" id="KW-1185">Reference proteome</keyword>
<dbReference type="InterPro" id="IPR050491">
    <property type="entry name" value="AmpC-like"/>
</dbReference>
<organism evidence="2 3">
    <name type="scientific">Heterorhabditis bacteriophora</name>
    <name type="common">Entomopathogenic nematode worm</name>
    <dbReference type="NCBI Taxonomy" id="37862"/>
    <lineage>
        <taxon>Eukaryota</taxon>
        <taxon>Metazoa</taxon>
        <taxon>Ecdysozoa</taxon>
        <taxon>Nematoda</taxon>
        <taxon>Chromadorea</taxon>
        <taxon>Rhabditida</taxon>
        <taxon>Rhabditina</taxon>
        <taxon>Rhabditomorpha</taxon>
        <taxon>Strongyloidea</taxon>
        <taxon>Heterorhabditidae</taxon>
        <taxon>Heterorhabditis</taxon>
    </lineage>
</organism>
<evidence type="ECO:0000313" key="3">
    <source>
        <dbReference type="WBParaSite" id="Hba_17707"/>
    </source>
</evidence>
<sequence>MEEVKTIRQIGEQLTFRYIGLWQKPALCQVQYEAYYGLSLNACMQKNKLMRAKGFVATSFHVFNNKNESCTYVNRNFYKEEQIIPRQISHFMDNYDHIQYVVLWSDVNEHRYPNPPPLWNNTNIIPTRFLKGTLELISESQLNFLVRRVEHFMKELNIPGLSIAISKKEQLKFAAVTYWWNSTSIHESYFCVRCVSTVNPLCTSVCVQIGSVSKPVTASAIMLLVDQGKIKLDERLFGQGSFFGGWDNLASDAAWIEPEMGIRELIGYVIENIPLDHKPGTMWVYSNFGYQLLGYLISHLTGMSYENFVKKYIFAPAGVYDVQIARPTISDRAPREVMYYMSGNGLGFNPYEMLPPERIGPWGGWIASPIQLLMFMSVVDGFSRRQDILSQNAIYEWSTPSSSSNETYGSFDDISADLIL</sequence>
<evidence type="ECO:0000259" key="1">
    <source>
        <dbReference type="Pfam" id="PF00144"/>
    </source>
</evidence>